<accession>A0AAV0EDK1</accession>
<evidence type="ECO:0000256" key="1">
    <source>
        <dbReference type="SAM" id="MobiDB-lite"/>
    </source>
</evidence>
<evidence type="ECO:0000313" key="3">
    <source>
        <dbReference type="Proteomes" id="UP001152523"/>
    </source>
</evidence>
<dbReference type="EMBL" id="CAMAPF010000921">
    <property type="protein sequence ID" value="CAH9121843.1"/>
    <property type="molecule type" value="Genomic_DNA"/>
</dbReference>
<feature type="compositionally biased region" description="Basic and acidic residues" evidence="1">
    <location>
        <begin position="77"/>
        <end position="103"/>
    </location>
</feature>
<comment type="caution">
    <text evidence="2">The sequence shown here is derived from an EMBL/GenBank/DDBJ whole genome shotgun (WGS) entry which is preliminary data.</text>
</comment>
<organism evidence="2 3">
    <name type="scientific">Cuscuta epithymum</name>
    <dbReference type="NCBI Taxonomy" id="186058"/>
    <lineage>
        <taxon>Eukaryota</taxon>
        <taxon>Viridiplantae</taxon>
        <taxon>Streptophyta</taxon>
        <taxon>Embryophyta</taxon>
        <taxon>Tracheophyta</taxon>
        <taxon>Spermatophyta</taxon>
        <taxon>Magnoliopsida</taxon>
        <taxon>eudicotyledons</taxon>
        <taxon>Gunneridae</taxon>
        <taxon>Pentapetalae</taxon>
        <taxon>asterids</taxon>
        <taxon>lamiids</taxon>
        <taxon>Solanales</taxon>
        <taxon>Convolvulaceae</taxon>
        <taxon>Cuscuteae</taxon>
        <taxon>Cuscuta</taxon>
        <taxon>Cuscuta subgen. Cuscuta</taxon>
    </lineage>
</organism>
<feature type="region of interest" description="Disordered" evidence="1">
    <location>
        <begin position="1"/>
        <end position="125"/>
    </location>
</feature>
<proteinExistence type="predicted"/>
<protein>
    <submittedName>
        <fullName evidence="2">Uncharacterized protein</fullName>
    </submittedName>
</protein>
<feature type="compositionally biased region" description="Low complexity" evidence="1">
    <location>
        <begin position="32"/>
        <end position="43"/>
    </location>
</feature>
<sequence length="125" mass="13666">MLSFYKEPPPKLELKKRLTNRPISPKIGRNKSSASQATSGSESLGPKTVKNPGKSPWALQAISNKNGVTSSKGRRMNLPDENHSHQSSEAKHGTKSYDEEKPCPDQTEVDLGIDNVERLPASNTV</sequence>
<dbReference type="Proteomes" id="UP001152523">
    <property type="component" value="Unassembled WGS sequence"/>
</dbReference>
<name>A0AAV0EDK1_9ASTE</name>
<reference evidence="2" key="1">
    <citation type="submission" date="2022-07" db="EMBL/GenBank/DDBJ databases">
        <authorList>
            <person name="Macas J."/>
            <person name="Novak P."/>
            <person name="Neumann P."/>
        </authorList>
    </citation>
    <scope>NUCLEOTIDE SEQUENCE</scope>
</reference>
<evidence type="ECO:0000313" key="2">
    <source>
        <dbReference type="EMBL" id="CAH9121843.1"/>
    </source>
</evidence>
<feature type="compositionally biased region" description="Polar residues" evidence="1">
    <location>
        <begin position="61"/>
        <end position="71"/>
    </location>
</feature>
<gene>
    <name evidence="2" type="ORF">CEPIT_LOCUS24019</name>
</gene>
<keyword evidence="3" id="KW-1185">Reference proteome</keyword>
<dbReference type="AlphaFoldDB" id="A0AAV0EDK1"/>